<dbReference type="EMBL" id="AECV01000064">
    <property type="protein sequence ID" value="EFW28630.1"/>
    <property type="molecule type" value="Genomic_DNA"/>
</dbReference>
<reference evidence="2 3" key="1">
    <citation type="submission" date="2010-08" db="EMBL/GenBank/DDBJ databases">
        <authorList>
            <person name="Weinstock G."/>
            <person name="Sodergren E."/>
            <person name="Clifton S."/>
            <person name="Fulton L."/>
            <person name="Fulton B."/>
            <person name="Courtney L."/>
            <person name="Fronick C."/>
            <person name="Harrison M."/>
            <person name="Strong C."/>
            <person name="Farmer C."/>
            <person name="Delahaunty K."/>
            <person name="Markovic C."/>
            <person name="Hall O."/>
            <person name="Minx P."/>
            <person name="Tomlinson C."/>
            <person name="Mitreva M."/>
            <person name="Hou S."/>
            <person name="Chen J."/>
            <person name="Wollam A."/>
            <person name="Pepin K.H."/>
            <person name="Johnson M."/>
            <person name="Bhonagiri V."/>
            <person name="Zhang X."/>
            <person name="Suruliraj S."/>
            <person name="Warren W."/>
            <person name="Chinwalla A."/>
            <person name="Mardis E.R."/>
            <person name="Wilson R.K."/>
        </authorList>
    </citation>
    <scope>NUCLEOTIDE SEQUENCE [LARGE SCALE GENOMIC DNA]</scope>
    <source>
        <strain evidence="2 3">F0399</strain>
    </source>
</reference>
<keyword evidence="2" id="KW-0489">Methyltransferase</keyword>
<comment type="caution">
    <text evidence="2">The sequence shown here is derived from an EMBL/GenBank/DDBJ whole genome shotgun (WGS) entry which is preliminary data.</text>
</comment>
<dbReference type="GO" id="GO:0008168">
    <property type="term" value="F:methyltransferase activity"/>
    <property type="evidence" value="ECO:0007669"/>
    <property type="project" value="UniProtKB-KW"/>
</dbReference>
<evidence type="ECO:0000313" key="3">
    <source>
        <dbReference type="Proteomes" id="UP000004633"/>
    </source>
</evidence>
<protein>
    <submittedName>
        <fullName evidence="2">Methyltransferase domain protein</fullName>
    </submittedName>
</protein>
<dbReference type="STRING" id="749551.HMPREF9555_02233"/>
<proteinExistence type="predicted"/>
<evidence type="ECO:0000259" key="1">
    <source>
        <dbReference type="Pfam" id="PF13649"/>
    </source>
</evidence>
<keyword evidence="3" id="KW-1185">Reference proteome</keyword>
<dbReference type="InterPro" id="IPR050447">
    <property type="entry name" value="Erg6_SMT_methyltransf"/>
</dbReference>
<name>E7N5D8_9FIRM</name>
<dbReference type="PANTHER" id="PTHR44068:SF11">
    <property type="entry name" value="GERANYL DIPHOSPHATE 2-C-METHYLTRANSFERASE"/>
    <property type="match status" value="1"/>
</dbReference>
<keyword evidence="2" id="KW-0808">Transferase</keyword>
<organism evidence="2 3">
    <name type="scientific">Selenomonas artemidis F0399</name>
    <dbReference type="NCBI Taxonomy" id="749551"/>
    <lineage>
        <taxon>Bacteria</taxon>
        <taxon>Bacillati</taxon>
        <taxon>Bacillota</taxon>
        <taxon>Negativicutes</taxon>
        <taxon>Selenomonadales</taxon>
        <taxon>Selenomonadaceae</taxon>
        <taxon>Selenomonas</taxon>
    </lineage>
</organism>
<dbReference type="HOGENOM" id="CLU_039068_4_1_9"/>
<gene>
    <name evidence="2" type="ORF">HMPREF9555_02233</name>
</gene>
<dbReference type="SUPFAM" id="SSF53335">
    <property type="entry name" value="S-adenosyl-L-methionine-dependent methyltransferases"/>
    <property type="match status" value="1"/>
</dbReference>
<feature type="domain" description="Methyltransferase" evidence="1">
    <location>
        <begin position="60"/>
        <end position="157"/>
    </location>
</feature>
<accession>E7N5D8</accession>
<dbReference type="CDD" id="cd02440">
    <property type="entry name" value="AdoMet_MTases"/>
    <property type="match status" value="1"/>
</dbReference>
<sequence>MKTTFIYIEGVIPMPEEKRPEPEPGHEFLARLGKTRLRPGGREATEWLLSHVDFTADTRVLEVACNMGTTMVALAELHGCRITGLDMNPKALEKARANIEKHGLRDVIDVVEGNALALPFPDASFDVVINEAMLTMLPREKKSVALGEYFRVLRPGGILLTHDVALRARDEEHAAELRAGISRAIGVNVDPLTKDMWTGLFEKAGFAPEVQTGDMTLLDPAGLVRDEGFDGAMKIIRNGLRLENIDRFRKMFNFFFDHNKEFSYIAVASKK</sequence>
<dbReference type="InterPro" id="IPR029063">
    <property type="entry name" value="SAM-dependent_MTases_sf"/>
</dbReference>
<dbReference type="Proteomes" id="UP000004633">
    <property type="component" value="Unassembled WGS sequence"/>
</dbReference>
<dbReference type="AlphaFoldDB" id="E7N5D8"/>
<dbReference type="Pfam" id="PF13649">
    <property type="entry name" value="Methyltransf_25"/>
    <property type="match status" value="1"/>
</dbReference>
<dbReference type="GO" id="GO:0032259">
    <property type="term" value="P:methylation"/>
    <property type="evidence" value="ECO:0007669"/>
    <property type="project" value="UniProtKB-KW"/>
</dbReference>
<dbReference type="InterPro" id="IPR041698">
    <property type="entry name" value="Methyltransf_25"/>
</dbReference>
<dbReference type="PANTHER" id="PTHR44068">
    <property type="entry name" value="ZGC:194242"/>
    <property type="match status" value="1"/>
</dbReference>
<evidence type="ECO:0000313" key="2">
    <source>
        <dbReference type="EMBL" id="EFW28630.1"/>
    </source>
</evidence>
<dbReference type="Gene3D" id="3.40.50.150">
    <property type="entry name" value="Vaccinia Virus protein VP39"/>
    <property type="match status" value="1"/>
</dbReference>